<dbReference type="GeneID" id="92099570"/>
<proteinExistence type="predicted"/>
<sequence>MNLPVLLSQKQGAWDSDAKFGMGVTLWYQWMLQNMAAARFHWRKSAVEDVDEEVVTYET</sequence>
<keyword evidence="2" id="KW-1185">Reference proteome</keyword>
<protein>
    <submittedName>
        <fullName evidence="1">Uncharacterized protein</fullName>
    </submittedName>
</protein>
<accession>A0ABR1SWV0</accession>
<comment type="caution">
    <text evidence="1">The sequence shown here is derived from an EMBL/GenBank/DDBJ whole genome shotgun (WGS) entry which is preliminary data.</text>
</comment>
<organism evidence="1 2">
    <name type="scientific">Apiospora phragmitis</name>
    <dbReference type="NCBI Taxonomy" id="2905665"/>
    <lineage>
        <taxon>Eukaryota</taxon>
        <taxon>Fungi</taxon>
        <taxon>Dikarya</taxon>
        <taxon>Ascomycota</taxon>
        <taxon>Pezizomycotina</taxon>
        <taxon>Sordariomycetes</taxon>
        <taxon>Xylariomycetidae</taxon>
        <taxon>Amphisphaeriales</taxon>
        <taxon>Apiosporaceae</taxon>
        <taxon>Apiospora</taxon>
    </lineage>
</organism>
<evidence type="ECO:0000313" key="2">
    <source>
        <dbReference type="Proteomes" id="UP001480595"/>
    </source>
</evidence>
<dbReference type="Proteomes" id="UP001480595">
    <property type="component" value="Unassembled WGS sequence"/>
</dbReference>
<dbReference type="EMBL" id="JAQQWL010000016">
    <property type="protein sequence ID" value="KAK8038331.1"/>
    <property type="molecule type" value="Genomic_DNA"/>
</dbReference>
<dbReference type="RefSeq" id="XP_066708183.1">
    <property type="nucleotide sequence ID" value="XM_066866507.1"/>
</dbReference>
<evidence type="ECO:0000313" key="1">
    <source>
        <dbReference type="EMBL" id="KAK8038331.1"/>
    </source>
</evidence>
<reference evidence="1 2" key="1">
    <citation type="submission" date="2023-01" db="EMBL/GenBank/DDBJ databases">
        <title>Analysis of 21 Apiospora genomes using comparative genomics revels a genus with tremendous synthesis potential of carbohydrate active enzymes and secondary metabolites.</title>
        <authorList>
            <person name="Sorensen T."/>
        </authorList>
    </citation>
    <scope>NUCLEOTIDE SEQUENCE [LARGE SCALE GENOMIC DNA]</scope>
    <source>
        <strain evidence="1 2">CBS 135458</strain>
    </source>
</reference>
<name>A0ABR1SWV0_9PEZI</name>
<gene>
    <name evidence="1" type="ORF">PG994_015098</name>
</gene>